<dbReference type="Proteomes" id="UP001152622">
    <property type="component" value="Chromosome 5"/>
</dbReference>
<name>A0A9Q1IZG2_SYNKA</name>
<organism evidence="2 3">
    <name type="scientific">Synaphobranchus kaupii</name>
    <name type="common">Kaup's arrowtooth eel</name>
    <dbReference type="NCBI Taxonomy" id="118154"/>
    <lineage>
        <taxon>Eukaryota</taxon>
        <taxon>Metazoa</taxon>
        <taxon>Chordata</taxon>
        <taxon>Craniata</taxon>
        <taxon>Vertebrata</taxon>
        <taxon>Euteleostomi</taxon>
        <taxon>Actinopterygii</taxon>
        <taxon>Neopterygii</taxon>
        <taxon>Teleostei</taxon>
        <taxon>Anguilliformes</taxon>
        <taxon>Synaphobranchidae</taxon>
        <taxon>Synaphobranchus</taxon>
    </lineage>
</organism>
<dbReference type="EMBL" id="JAINUF010000005">
    <property type="protein sequence ID" value="KAJ8361499.1"/>
    <property type="molecule type" value="Genomic_DNA"/>
</dbReference>
<evidence type="ECO:0000313" key="3">
    <source>
        <dbReference type="Proteomes" id="UP001152622"/>
    </source>
</evidence>
<protein>
    <submittedName>
        <fullName evidence="2">Uncharacterized protein</fullName>
    </submittedName>
</protein>
<feature type="compositionally biased region" description="Basic and acidic residues" evidence="1">
    <location>
        <begin position="25"/>
        <end position="39"/>
    </location>
</feature>
<sequence>MASDGTSVFTETETEVSLPPAASRNAERSRSQNASDRRRPPVAAGRRCLGAGLGPSEPVALSGCSSVEFLDGSGSSSAYGGCGDDLAPARTEAAGFGRKLTRSWSDPSGLHIPRTWLWKAELGMETLPPDQTVSAAVMAAPSHGGVRSGAPPQGKRVRIATPVCTAGRSLQPPPCPSGAGCDPSRRCHCGGKGGRSCSERPGADRSTDGSRKVLARDGTSSKPPLGRPGGSPRSTFVRNKRERSTVLVRRYKKNNRWMSKPVCAGTRAIVMALPSGRMAAKIGDAPSRRSRPNSFYASRALAGITRFQDRQLLFPGAKLLKVG</sequence>
<feature type="compositionally biased region" description="Low complexity" evidence="1">
    <location>
        <begin position="220"/>
        <end position="234"/>
    </location>
</feature>
<feature type="compositionally biased region" description="Basic and acidic residues" evidence="1">
    <location>
        <begin position="197"/>
        <end position="215"/>
    </location>
</feature>
<accession>A0A9Q1IZG2</accession>
<evidence type="ECO:0000256" key="1">
    <source>
        <dbReference type="SAM" id="MobiDB-lite"/>
    </source>
</evidence>
<evidence type="ECO:0000313" key="2">
    <source>
        <dbReference type="EMBL" id="KAJ8361499.1"/>
    </source>
</evidence>
<dbReference type="OrthoDB" id="8962622at2759"/>
<reference evidence="2" key="1">
    <citation type="journal article" date="2023" name="Science">
        <title>Genome structures resolve the early diversification of teleost fishes.</title>
        <authorList>
            <person name="Parey E."/>
            <person name="Louis A."/>
            <person name="Montfort J."/>
            <person name="Bouchez O."/>
            <person name="Roques C."/>
            <person name="Iampietro C."/>
            <person name="Lluch J."/>
            <person name="Castinel A."/>
            <person name="Donnadieu C."/>
            <person name="Desvignes T."/>
            <person name="Floi Bucao C."/>
            <person name="Jouanno E."/>
            <person name="Wen M."/>
            <person name="Mejri S."/>
            <person name="Dirks R."/>
            <person name="Jansen H."/>
            <person name="Henkel C."/>
            <person name="Chen W.J."/>
            <person name="Zahm M."/>
            <person name="Cabau C."/>
            <person name="Klopp C."/>
            <person name="Thompson A.W."/>
            <person name="Robinson-Rechavi M."/>
            <person name="Braasch I."/>
            <person name="Lecointre G."/>
            <person name="Bobe J."/>
            <person name="Postlethwait J.H."/>
            <person name="Berthelot C."/>
            <person name="Roest Crollius H."/>
            <person name="Guiguen Y."/>
        </authorList>
    </citation>
    <scope>NUCLEOTIDE SEQUENCE</scope>
    <source>
        <strain evidence="2">WJC10195</strain>
    </source>
</reference>
<keyword evidence="3" id="KW-1185">Reference proteome</keyword>
<feature type="region of interest" description="Disordered" evidence="1">
    <location>
        <begin position="1"/>
        <end position="53"/>
    </location>
</feature>
<feature type="region of interest" description="Disordered" evidence="1">
    <location>
        <begin position="190"/>
        <end position="236"/>
    </location>
</feature>
<gene>
    <name evidence="2" type="ORF">SKAU_G00180240</name>
</gene>
<comment type="caution">
    <text evidence="2">The sequence shown here is derived from an EMBL/GenBank/DDBJ whole genome shotgun (WGS) entry which is preliminary data.</text>
</comment>
<dbReference type="AlphaFoldDB" id="A0A9Q1IZG2"/>
<proteinExistence type="predicted"/>